<dbReference type="Gene3D" id="3.40.50.720">
    <property type="entry name" value="NAD(P)-binding Rossmann-like Domain"/>
    <property type="match status" value="1"/>
</dbReference>
<evidence type="ECO:0000259" key="8">
    <source>
        <dbReference type="Pfam" id="PF14748"/>
    </source>
</evidence>
<evidence type="ECO:0000259" key="7">
    <source>
        <dbReference type="Pfam" id="PF03807"/>
    </source>
</evidence>
<proteinExistence type="inferred from homology"/>
<dbReference type="Proteomes" id="UP001302072">
    <property type="component" value="Chromosome"/>
</dbReference>
<dbReference type="InterPro" id="IPR029036">
    <property type="entry name" value="P5CR_dimer"/>
</dbReference>
<dbReference type="InterPro" id="IPR028939">
    <property type="entry name" value="P5C_Rdtase_cat_N"/>
</dbReference>
<keyword evidence="2 4" id="KW-0521">NADP</keyword>
<comment type="pathway">
    <text evidence="4 6">Amino-acid biosynthesis; L-proline biosynthesis; L-proline from L-glutamate 5-semialdehyde: step 1/1.</text>
</comment>
<organism evidence="9 10">
    <name type="scientific">Stenotrophomonas oahuensis</name>
    <dbReference type="NCBI Taxonomy" id="3003271"/>
    <lineage>
        <taxon>Bacteria</taxon>
        <taxon>Pseudomonadati</taxon>
        <taxon>Pseudomonadota</taxon>
        <taxon>Gammaproteobacteria</taxon>
        <taxon>Lysobacterales</taxon>
        <taxon>Lysobacteraceae</taxon>
        <taxon>Stenotrophomonas</taxon>
    </lineage>
</organism>
<evidence type="ECO:0000256" key="4">
    <source>
        <dbReference type="HAMAP-Rule" id="MF_01925"/>
    </source>
</evidence>
<dbReference type="Gene3D" id="1.10.3730.10">
    <property type="entry name" value="ProC C-terminal domain-like"/>
    <property type="match status" value="1"/>
</dbReference>
<evidence type="ECO:0000256" key="5">
    <source>
        <dbReference type="NCBIfam" id="TIGR00112"/>
    </source>
</evidence>
<comment type="function">
    <text evidence="4">Catalyzes the reduction of 1-pyrroline-5-carboxylate (PCA) to L-proline.</text>
</comment>
<dbReference type="RefSeq" id="WP_311190401.1">
    <property type="nucleotide sequence ID" value="NZ_CP115541.1"/>
</dbReference>
<evidence type="ECO:0000256" key="3">
    <source>
        <dbReference type="ARBA" id="ARBA00023002"/>
    </source>
</evidence>
<dbReference type="Pfam" id="PF03807">
    <property type="entry name" value="F420_oxidored"/>
    <property type="match status" value="1"/>
</dbReference>
<name>A0ABY9YKB8_9GAMM</name>
<dbReference type="PANTHER" id="PTHR11645:SF0">
    <property type="entry name" value="PYRROLINE-5-CARBOXYLATE REDUCTASE 3"/>
    <property type="match status" value="1"/>
</dbReference>
<keyword evidence="4 6" id="KW-0641">Proline biosynthesis</keyword>
<comment type="subcellular location">
    <subcellularLocation>
        <location evidence="4">Cytoplasm</location>
    </subcellularLocation>
</comment>
<accession>A0ABY9YKB8</accession>
<keyword evidence="10" id="KW-1185">Reference proteome</keyword>
<comment type="similarity">
    <text evidence="1 4 6">Belongs to the pyrroline-5-carboxylate reductase family.</text>
</comment>
<dbReference type="PROSITE" id="PS00521">
    <property type="entry name" value="P5CR"/>
    <property type="match status" value="1"/>
</dbReference>
<dbReference type="SUPFAM" id="SSF51735">
    <property type="entry name" value="NAD(P)-binding Rossmann-fold domains"/>
    <property type="match status" value="1"/>
</dbReference>
<dbReference type="PANTHER" id="PTHR11645">
    <property type="entry name" value="PYRROLINE-5-CARBOXYLATE REDUCTASE"/>
    <property type="match status" value="1"/>
</dbReference>
<dbReference type="InterPro" id="IPR000304">
    <property type="entry name" value="Pyrroline-COOH_reductase"/>
</dbReference>
<dbReference type="InterPro" id="IPR008927">
    <property type="entry name" value="6-PGluconate_DH-like_C_sf"/>
</dbReference>
<dbReference type="Pfam" id="PF14748">
    <property type="entry name" value="P5CR_dimer"/>
    <property type="match status" value="1"/>
</dbReference>
<evidence type="ECO:0000256" key="1">
    <source>
        <dbReference type="ARBA" id="ARBA00005525"/>
    </source>
</evidence>
<evidence type="ECO:0000313" key="9">
    <source>
        <dbReference type="EMBL" id="WNH51142.1"/>
    </source>
</evidence>
<feature type="domain" description="Pyrroline-5-carboxylate reductase dimerisation" evidence="8">
    <location>
        <begin position="164"/>
        <end position="267"/>
    </location>
</feature>
<dbReference type="HAMAP" id="MF_01925">
    <property type="entry name" value="P5C_reductase"/>
    <property type="match status" value="1"/>
</dbReference>
<keyword evidence="3 4" id="KW-0560">Oxidoreductase</keyword>
<reference evidence="9 10" key="1">
    <citation type="submission" date="2022-12" db="EMBL/GenBank/DDBJ databases">
        <title>Two new species, Stenotrophomonas aracearum and Stenotrophomonas oahuensis, isolated from Anthurium (Araceae family) in Hawaii.</title>
        <authorList>
            <person name="Chunag S.C."/>
            <person name="Dobhal S."/>
            <person name="Alvarez A."/>
            <person name="Arif M."/>
        </authorList>
    </citation>
    <scope>NUCLEOTIDE SEQUENCE [LARGE SCALE GENOMIC DNA]</scope>
    <source>
        <strain evidence="9 10">A5586</strain>
    </source>
</reference>
<dbReference type="InterPro" id="IPR036291">
    <property type="entry name" value="NAD(P)-bd_dom_sf"/>
</dbReference>
<comment type="catalytic activity">
    <reaction evidence="4 6">
        <text>L-proline + NADP(+) = (S)-1-pyrroline-5-carboxylate + NADPH + 2 H(+)</text>
        <dbReference type="Rhea" id="RHEA:14109"/>
        <dbReference type="ChEBI" id="CHEBI:15378"/>
        <dbReference type="ChEBI" id="CHEBI:17388"/>
        <dbReference type="ChEBI" id="CHEBI:57783"/>
        <dbReference type="ChEBI" id="CHEBI:58349"/>
        <dbReference type="ChEBI" id="CHEBI:60039"/>
        <dbReference type="EC" id="1.5.1.2"/>
    </reaction>
</comment>
<dbReference type="InterPro" id="IPR053790">
    <property type="entry name" value="P5CR-like_CS"/>
</dbReference>
<sequence length="273" mass="27961">MNTHSITFIGGGNMARSLIAGLVRRGTAPAHIHVAEPVAELRDALSTDFGVKTYASAAEAAAQGGVWVLAVKPQVMSQVCGDLADLAARHSPLVVSIAAGITSAQLQRWLGEHGAVVRAMPNTPALLGAGVTGLFATPEVSEAQRAQADQVLATAGRTVWIEDEAKMDAVTAVSGSGPAYVFLLAEAMEAAAQAQGLSADAAHTLVVQTLLGASRMLDESGEAPAELRRRVTSPNGTTQAAIESFQGDGFEAIVARAIEAATARGKALSEKAS</sequence>
<dbReference type="SUPFAM" id="SSF48179">
    <property type="entry name" value="6-phosphogluconate dehydrogenase C-terminal domain-like"/>
    <property type="match status" value="1"/>
</dbReference>
<evidence type="ECO:0000256" key="6">
    <source>
        <dbReference type="RuleBase" id="RU003903"/>
    </source>
</evidence>
<dbReference type="NCBIfam" id="TIGR00112">
    <property type="entry name" value="proC"/>
    <property type="match status" value="1"/>
</dbReference>
<dbReference type="EC" id="1.5.1.2" evidence="4 5"/>
<dbReference type="GO" id="GO:0004735">
    <property type="term" value="F:pyrroline-5-carboxylate reductase activity"/>
    <property type="evidence" value="ECO:0007669"/>
    <property type="project" value="UniProtKB-EC"/>
</dbReference>
<gene>
    <name evidence="4 9" type="primary">proC</name>
    <name evidence="9" type="ORF">PDM29_12270</name>
</gene>
<evidence type="ECO:0000256" key="2">
    <source>
        <dbReference type="ARBA" id="ARBA00022857"/>
    </source>
</evidence>
<dbReference type="EMBL" id="CP115541">
    <property type="protein sequence ID" value="WNH51142.1"/>
    <property type="molecule type" value="Genomic_DNA"/>
</dbReference>
<comment type="catalytic activity">
    <reaction evidence="4">
        <text>L-proline + NAD(+) = (S)-1-pyrroline-5-carboxylate + NADH + 2 H(+)</text>
        <dbReference type="Rhea" id="RHEA:14105"/>
        <dbReference type="ChEBI" id="CHEBI:15378"/>
        <dbReference type="ChEBI" id="CHEBI:17388"/>
        <dbReference type="ChEBI" id="CHEBI:57540"/>
        <dbReference type="ChEBI" id="CHEBI:57945"/>
        <dbReference type="ChEBI" id="CHEBI:60039"/>
        <dbReference type="EC" id="1.5.1.2"/>
    </reaction>
</comment>
<keyword evidence="4 6" id="KW-0028">Amino-acid biosynthesis</keyword>
<keyword evidence="4" id="KW-0963">Cytoplasm</keyword>
<dbReference type="PIRSF" id="PIRSF000193">
    <property type="entry name" value="Pyrrol-5-carb_rd"/>
    <property type="match status" value="1"/>
</dbReference>
<feature type="domain" description="Pyrroline-5-carboxylate reductase catalytic N-terminal" evidence="7">
    <location>
        <begin position="6"/>
        <end position="100"/>
    </location>
</feature>
<protein>
    <recommendedName>
        <fullName evidence="4 5">Pyrroline-5-carboxylate reductase</fullName>
        <shortName evidence="4">P5C reductase</shortName>
        <shortName evidence="4">P5CR</shortName>
        <ecNumber evidence="4 5">1.5.1.2</ecNumber>
    </recommendedName>
    <alternativeName>
        <fullName evidence="4">PCA reductase</fullName>
    </alternativeName>
</protein>
<evidence type="ECO:0000313" key="10">
    <source>
        <dbReference type="Proteomes" id="UP001302072"/>
    </source>
</evidence>